<feature type="signal peptide" evidence="1">
    <location>
        <begin position="1"/>
        <end position="23"/>
    </location>
</feature>
<dbReference type="Gene3D" id="2.50.20.20">
    <property type="match status" value="1"/>
</dbReference>
<dbReference type="Proteomes" id="UP001240150">
    <property type="component" value="Chromosome"/>
</dbReference>
<sequence>MTVLTKRLAAVAALMILGGCGQAAGPEAAKPAAPTPAEVLKKAVPSTATDVFHYAITGGVQTGSGVVDSAKKTMTIDVTQKEPDAGFTMTMKLLMVGDDAWAKISFGGDTTGLDLPALPKKWMKLDAAKLGADAQDMTYDGQIDPGNVSTLVDAAAGLTEKSPGHFAGTVDLTQAADADIVEAETLSALGDKARAVPFEATLDARGRVSTATVRVPAAGKSKALTYHVTYDQYDSARSPSAPTGSAQVKAPKAAYDLLNG</sequence>
<gene>
    <name evidence="2" type="ORF">ACTOB_001065</name>
</gene>
<feature type="chain" id="PRO_5046605507" description="Lipoprotein" evidence="1">
    <location>
        <begin position="24"/>
        <end position="260"/>
    </location>
</feature>
<keyword evidence="1" id="KW-0732">Signal</keyword>
<evidence type="ECO:0008006" key="4">
    <source>
        <dbReference type="Google" id="ProtNLM"/>
    </source>
</evidence>
<evidence type="ECO:0000313" key="3">
    <source>
        <dbReference type="Proteomes" id="UP001240150"/>
    </source>
</evidence>
<evidence type="ECO:0000256" key="1">
    <source>
        <dbReference type="SAM" id="SignalP"/>
    </source>
</evidence>
<name>A0ABY8WI22_9ACTN</name>
<evidence type="ECO:0000313" key="2">
    <source>
        <dbReference type="EMBL" id="WIM97536.1"/>
    </source>
</evidence>
<protein>
    <recommendedName>
        <fullName evidence="4">Lipoprotein</fullName>
    </recommendedName>
</protein>
<reference evidence="2 3" key="1">
    <citation type="submission" date="2023-06" db="EMBL/GenBank/DDBJ databases">
        <authorList>
            <person name="Yushchuk O."/>
            <person name="Binda E."/>
            <person name="Ruckert-Reed C."/>
            <person name="Fedorenko V."/>
            <person name="Kalinowski J."/>
            <person name="Marinelli F."/>
        </authorList>
    </citation>
    <scope>NUCLEOTIDE SEQUENCE [LARGE SCALE GENOMIC DNA]</scope>
    <source>
        <strain evidence="2 3">NRRL 3884</strain>
    </source>
</reference>
<organism evidence="2 3">
    <name type="scientific">Actinoplanes oblitus</name>
    <dbReference type="NCBI Taxonomy" id="3040509"/>
    <lineage>
        <taxon>Bacteria</taxon>
        <taxon>Bacillati</taxon>
        <taxon>Actinomycetota</taxon>
        <taxon>Actinomycetes</taxon>
        <taxon>Micromonosporales</taxon>
        <taxon>Micromonosporaceae</taxon>
        <taxon>Actinoplanes</taxon>
    </lineage>
</organism>
<accession>A0ABY8WI22</accession>
<proteinExistence type="predicted"/>
<dbReference type="PROSITE" id="PS51257">
    <property type="entry name" value="PROKAR_LIPOPROTEIN"/>
    <property type="match status" value="1"/>
</dbReference>
<dbReference type="EMBL" id="CP126980">
    <property type="protein sequence ID" value="WIM97536.1"/>
    <property type="molecule type" value="Genomic_DNA"/>
</dbReference>
<dbReference type="RefSeq" id="WP_284918936.1">
    <property type="nucleotide sequence ID" value="NZ_CP126980.1"/>
</dbReference>
<keyword evidence="3" id="KW-1185">Reference proteome</keyword>